<comment type="caution">
    <text evidence="2">The sequence shown here is derived from an EMBL/GenBank/DDBJ whole genome shotgun (WGS) entry which is preliminary data.</text>
</comment>
<sequence length="188" mass="21670">MPEEISPESSPVKVIPSKELKVLYIWRAPSRLFKRRNKEFWTTVIAIVLLVGLILFFVKEWFLIAAIIALTFVYYVLSTVEPEEMEYKITNRGIIYAGTTYLYESISQFWFSEKYGQKVVNLELRGGGLVGRITILVGKGDQARIKEILLKYLIEEEVKPNFFDNASKWLAEKVPLESEKKTVPSNPS</sequence>
<dbReference type="AlphaFoldDB" id="A0A2H0KGR8"/>
<organism evidence="2 3">
    <name type="scientific">Candidatus Shapirobacteria bacterium CG11_big_fil_rev_8_21_14_0_20_40_12</name>
    <dbReference type="NCBI Taxonomy" id="1974889"/>
    <lineage>
        <taxon>Bacteria</taxon>
        <taxon>Candidatus Shapironibacteriota</taxon>
    </lineage>
</organism>
<evidence type="ECO:0000313" key="3">
    <source>
        <dbReference type="Proteomes" id="UP000231371"/>
    </source>
</evidence>
<accession>A0A2H0KGR8</accession>
<proteinExistence type="predicted"/>
<dbReference type="EMBL" id="PCVI01000007">
    <property type="protein sequence ID" value="PIQ70450.1"/>
    <property type="molecule type" value="Genomic_DNA"/>
</dbReference>
<name>A0A2H0KGR8_9BACT</name>
<feature type="transmembrane region" description="Helical" evidence="1">
    <location>
        <begin position="63"/>
        <end position="80"/>
    </location>
</feature>
<feature type="transmembrane region" description="Helical" evidence="1">
    <location>
        <begin position="40"/>
        <end position="57"/>
    </location>
</feature>
<gene>
    <name evidence="2" type="ORF">COV89_00345</name>
</gene>
<dbReference type="Proteomes" id="UP000231371">
    <property type="component" value="Unassembled WGS sequence"/>
</dbReference>
<evidence type="ECO:0000313" key="2">
    <source>
        <dbReference type="EMBL" id="PIQ70450.1"/>
    </source>
</evidence>
<evidence type="ECO:0000256" key="1">
    <source>
        <dbReference type="SAM" id="Phobius"/>
    </source>
</evidence>
<protein>
    <recommendedName>
        <fullName evidence="4">DUF5673 domain-containing protein</fullName>
    </recommendedName>
</protein>
<evidence type="ECO:0008006" key="4">
    <source>
        <dbReference type="Google" id="ProtNLM"/>
    </source>
</evidence>
<reference evidence="2 3" key="1">
    <citation type="submission" date="2017-09" db="EMBL/GenBank/DDBJ databases">
        <title>Depth-based differentiation of microbial function through sediment-hosted aquifers and enrichment of novel symbionts in the deep terrestrial subsurface.</title>
        <authorList>
            <person name="Probst A.J."/>
            <person name="Ladd B."/>
            <person name="Jarett J.K."/>
            <person name="Geller-Mcgrath D.E."/>
            <person name="Sieber C.M."/>
            <person name="Emerson J.B."/>
            <person name="Anantharaman K."/>
            <person name="Thomas B.C."/>
            <person name="Malmstrom R."/>
            <person name="Stieglmeier M."/>
            <person name="Klingl A."/>
            <person name="Woyke T."/>
            <person name="Ryan C.M."/>
            <person name="Banfield J.F."/>
        </authorList>
    </citation>
    <scope>NUCLEOTIDE SEQUENCE [LARGE SCALE GENOMIC DNA]</scope>
    <source>
        <strain evidence="2">CG11_big_fil_rev_8_21_14_0_20_40_12</strain>
    </source>
</reference>
<keyword evidence="1" id="KW-0472">Membrane</keyword>
<keyword evidence="1" id="KW-0812">Transmembrane</keyword>
<keyword evidence="1" id="KW-1133">Transmembrane helix</keyword>